<gene>
    <name evidence="4" type="ORF">GCM10010361_12540</name>
</gene>
<keyword evidence="4" id="KW-0012">Acyltransferase</keyword>
<feature type="transmembrane region" description="Helical" evidence="2">
    <location>
        <begin position="149"/>
        <end position="169"/>
    </location>
</feature>
<keyword evidence="2" id="KW-0472">Membrane</keyword>
<keyword evidence="4" id="KW-0808">Transferase</keyword>
<dbReference type="Proteomes" id="UP001500909">
    <property type="component" value="Unassembled WGS sequence"/>
</dbReference>
<dbReference type="Pfam" id="PF01757">
    <property type="entry name" value="Acyl_transf_3"/>
    <property type="match status" value="1"/>
</dbReference>
<reference evidence="4 5" key="1">
    <citation type="journal article" date="2019" name="Int. J. Syst. Evol. Microbiol.">
        <title>The Global Catalogue of Microorganisms (GCM) 10K type strain sequencing project: providing services to taxonomists for standard genome sequencing and annotation.</title>
        <authorList>
            <consortium name="The Broad Institute Genomics Platform"/>
            <consortium name="The Broad Institute Genome Sequencing Center for Infectious Disease"/>
            <person name="Wu L."/>
            <person name="Ma J."/>
        </authorList>
    </citation>
    <scope>NUCLEOTIDE SEQUENCE [LARGE SCALE GENOMIC DNA]</scope>
    <source>
        <strain evidence="4 5">JCM 4805</strain>
    </source>
</reference>
<keyword evidence="2" id="KW-1133">Transmembrane helix</keyword>
<keyword evidence="5" id="KW-1185">Reference proteome</keyword>
<feature type="transmembrane region" description="Helical" evidence="2">
    <location>
        <begin position="91"/>
        <end position="109"/>
    </location>
</feature>
<proteinExistence type="predicted"/>
<protein>
    <submittedName>
        <fullName evidence="4">Acyltransferase</fullName>
    </submittedName>
</protein>
<keyword evidence="2" id="KW-0812">Transmembrane</keyword>
<feature type="domain" description="Acyltransferase 3" evidence="3">
    <location>
        <begin position="14"/>
        <end position="356"/>
    </location>
</feature>
<dbReference type="EMBL" id="BAAABY010000009">
    <property type="protein sequence ID" value="GAA0449962.1"/>
    <property type="molecule type" value="Genomic_DNA"/>
</dbReference>
<dbReference type="PANTHER" id="PTHR23028:SF53">
    <property type="entry name" value="ACYL_TRANSF_3 DOMAIN-CONTAINING PROTEIN"/>
    <property type="match status" value="1"/>
</dbReference>
<feature type="transmembrane region" description="Helical" evidence="2">
    <location>
        <begin position="181"/>
        <end position="201"/>
    </location>
</feature>
<organism evidence="4 5">
    <name type="scientific">Streptomyces olivaceiscleroticus</name>
    <dbReference type="NCBI Taxonomy" id="68245"/>
    <lineage>
        <taxon>Bacteria</taxon>
        <taxon>Bacillati</taxon>
        <taxon>Actinomycetota</taxon>
        <taxon>Actinomycetes</taxon>
        <taxon>Kitasatosporales</taxon>
        <taxon>Streptomycetaceae</taxon>
        <taxon>Streptomyces</taxon>
    </lineage>
</organism>
<feature type="transmembrane region" description="Helical" evidence="2">
    <location>
        <begin position="213"/>
        <end position="236"/>
    </location>
</feature>
<accession>A0ABN0ZJC6</accession>
<sequence>MTHSPGQRPPALPSLTGVRFFACGTVVLAHVLAVSRIFSDAQLQLALGGLVPLATNAVTLFFVLSGFVLTWAASPGDTARRFWRRRAAKVLPNHVVTCTAAAVLVALYGVQAELSSAHGSWHPLAVVANLFLVHVWLPDGDFILAAHPVTWSLACEALFYLLFPVLILVVRRIRPARLPVWALATAAATVCVPSLSLLLAGPPFDPQVPVSELQFWAAYVFPVSRLPEFVLGMLLARLVAEGWRPPRLRYGVPTLFLVVVVGLALPPVFVFGPLSAGPAGLVTAALAVRSLGAEPFWLERPWLVALGRRTYACYISHFVVVMYVRQYVTGPGTSFGVPVALAYAALMVVLSALVAWALYRFVECPVMARLAPPRAPADRASIPGSREPVTDPSSARLEKP</sequence>
<dbReference type="PANTHER" id="PTHR23028">
    <property type="entry name" value="ACETYLTRANSFERASE"/>
    <property type="match status" value="1"/>
</dbReference>
<comment type="caution">
    <text evidence="4">The sequence shown here is derived from an EMBL/GenBank/DDBJ whole genome shotgun (WGS) entry which is preliminary data.</text>
</comment>
<feature type="transmembrane region" description="Helical" evidence="2">
    <location>
        <begin position="248"/>
        <end position="270"/>
    </location>
</feature>
<evidence type="ECO:0000313" key="5">
    <source>
        <dbReference type="Proteomes" id="UP001500909"/>
    </source>
</evidence>
<feature type="transmembrane region" description="Helical" evidence="2">
    <location>
        <begin position="45"/>
        <end position="71"/>
    </location>
</feature>
<evidence type="ECO:0000313" key="4">
    <source>
        <dbReference type="EMBL" id="GAA0449962.1"/>
    </source>
</evidence>
<feature type="region of interest" description="Disordered" evidence="1">
    <location>
        <begin position="375"/>
        <end position="400"/>
    </location>
</feature>
<dbReference type="InterPro" id="IPR002656">
    <property type="entry name" value="Acyl_transf_3_dom"/>
</dbReference>
<evidence type="ECO:0000259" key="3">
    <source>
        <dbReference type="Pfam" id="PF01757"/>
    </source>
</evidence>
<evidence type="ECO:0000256" key="2">
    <source>
        <dbReference type="SAM" id="Phobius"/>
    </source>
</evidence>
<feature type="transmembrane region" description="Helical" evidence="2">
    <location>
        <begin position="340"/>
        <end position="359"/>
    </location>
</feature>
<feature type="transmembrane region" description="Helical" evidence="2">
    <location>
        <begin position="12"/>
        <end position="33"/>
    </location>
</feature>
<name>A0ABN0ZJC6_9ACTN</name>
<evidence type="ECO:0000256" key="1">
    <source>
        <dbReference type="SAM" id="MobiDB-lite"/>
    </source>
</evidence>
<dbReference type="GO" id="GO:0016746">
    <property type="term" value="F:acyltransferase activity"/>
    <property type="evidence" value="ECO:0007669"/>
    <property type="project" value="UniProtKB-KW"/>
</dbReference>
<dbReference type="RefSeq" id="WP_346093639.1">
    <property type="nucleotide sequence ID" value="NZ_BAAABY010000009.1"/>
</dbReference>
<dbReference type="InterPro" id="IPR050879">
    <property type="entry name" value="Acyltransferase_3"/>
</dbReference>